<keyword evidence="18" id="KW-0963">Cytoplasm</keyword>
<organism evidence="21 22">
    <name type="scientific">Artemia franciscana</name>
    <name type="common">Brine shrimp</name>
    <name type="synonym">Artemia sanfranciscana</name>
    <dbReference type="NCBI Taxonomy" id="6661"/>
    <lineage>
        <taxon>Eukaryota</taxon>
        <taxon>Metazoa</taxon>
        <taxon>Ecdysozoa</taxon>
        <taxon>Arthropoda</taxon>
        <taxon>Crustacea</taxon>
        <taxon>Branchiopoda</taxon>
        <taxon>Anostraca</taxon>
        <taxon>Artemiidae</taxon>
        <taxon>Artemia</taxon>
    </lineage>
</organism>
<dbReference type="GO" id="GO:0005737">
    <property type="term" value="C:cytoplasm"/>
    <property type="evidence" value="ECO:0007669"/>
    <property type="project" value="UniProtKB-SubCell"/>
</dbReference>
<feature type="modified residue" description="N6-(pyridoxal phosphate)lysine" evidence="20">
    <location>
        <position position="281"/>
    </location>
</feature>
<dbReference type="GO" id="GO:0000049">
    <property type="term" value="F:tRNA binding"/>
    <property type="evidence" value="ECO:0007669"/>
    <property type="project" value="UniProtKB-UniRule"/>
</dbReference>
<evidence type="ECO:0000256" key="18">
    <source>
        <dbReference type="PIRNR" id="PIRNR017689"/>
    </source>
</evidence>
<dbReference type="AlphaFoldDB" id="A0AA88KXQ7"/>
<dbReference type="GO" id="GO:0098621">
    <property type="term" value="F:O-phosphoseryl-tRNA(Sec) selenium transferase activity"/>
    <property type="evidence" value="ECO:0007669"/>
    <property type="project" value="UniProtKB-EC"/>
</dbReference>
<keyword evidence="12 18" id="KW-0711">Selenium</keyword>
<dbReference type="GO" id="GO:0001717">
    <property type="term" value="P:conversion of seryl-tRNAsec to selenocys-tRNAsec"/>
    <property type="evidence" value="ECO:0007669"/>
    <property type="project" value="UniProtKB-UniRule"/>
</dbReference>
<evidence type="ECO:0000256" key="19">
    <source>
        <dbReference type="PIRSR" id="PIRSR017689-1"/>
    </source>
</evidence>
<evidence type="ECO:0000256" key="20">
    <source>
        <dbReference type="PIRSR" id="PIRSR017689-50"/>
    </source>
</evidence>
<feature type="binding site" evidence="19">
    <location>
        <position position="310"/>
    </location>
    <ligand>
        <name>substrate</name>
    </ligand>
</feature>
<keyword evidence="9 18" id="KW-0694">RNA-binding</keyword>
<dbReference type="EC" id="2.9.1.2" evidence="5 18"/>
<accession>A0AA88KXQ7</accession>
<evidence type="ECO:0000256" key="3">
    <source>
        <dbReference type="ARBA" id="ARBA00004822"/>
    </source>
</evidence>
<evidence type="ECO:0000256" key="17">
    <source>
        <dbReference type="ARBA" id="ARBA00048808"/>
    </source>
</evidence>
<feature type="binding site" evidence="19">
    <location>
        <position position="102"/>
    </location>
    <ligand>
        <name>substrate</name>
    </ligand>
</feature>
<feature type="site" description="May act as a substrate filter by repelling compounds with a negatively charged alpha-carboxylate" evidence="20">
    <location>
        <position position="71"/>
    </location>
</feature>
<comment type="function">
    <text evidence="2 18">Converts O-phosphoseryl-tRNA(Sec) to selenocysteinyl-tRNA(Sec) required for selenoprotein biosynthesis.</text>
</comment>
<dbReference type="PIRSF" id="PIRSF017689">
    <property type="entry name" value="SepSecS"/>
    <property type="match status" value="1"/>
</dbReference>
<keyword evidence="10 18" id="KW-0663">Pyridoxal phosphate</keyword>
<evidence type="ECO:0000256" key="13">
    <source>
        <dbReference type="ARBA" id="ARBA00026053"/>
    </source>
</evidence>
<protein>
    <recommendedName>
        <fullName evidence="6 18">O-phosphoseryl-tRNA(Sec) selenium transferase</fullName>
        <ecNumber evidence="5 18">2.9.1.2</ecNumber>
    </recommendedName>
    <alternativeName>
        <fullName evidence="14 18">Selenocysteine synthase</fullName>
    </alternativeName>
    <alternativeName>
        <fullName evidence="15 18">Selenocysteinyl-tRNA(Sec) synthase</fullName>
    </alternativeName>
    <alternativeName>
        <fullName evidence="16 18">Sep-tRNA:Sec-tRNA synthase</fullName>
    </alternativeName>
</protein>
<evidence type="ECO:0000256" key="6">
    <source>
        <dbReference type="ARBA" id="ARBA00021963"/>
    </source>
</evidence>
<dbReference type="GO" id="GO:0001514">
    <property type="term" value="P:selenocysteine incorporation"/>
    <property type="evidence" value="ECO:0007669"/>
    <property type="project" value="TreeGrafter"/>
</dbReference>
<evidence type="ECO:0000256" key="14">
    <source>
        <dbReference type="ARBA" id="ARBA00030669"/>
    </source>
</evidence>
<dbReference type="EMBL" id="JAVRJZ010000018">
    <property type="protein sequence ID" value="KAK2708296.1"/>
    <property type="molecule type" value="Genomic_DNA"/>
</dbReference>
<evidence type="ECO:0000256" key="8">
    <source>
        <dbReference type="ARBA" id="ARBA00022679"/>
    </source>
</evidence>
<dbReference type="Pfam" id="PF05889">
    <property type="entry name" value="SepSecS"/>
    <property type="match status" value="1"/>
</dbReference>
<dbReference type="PANTHER" id="PTHR12944">
    <property type="entry name" value="SOLUBLE LIVER ANTIGEN/LIVER PANCREAS ANTIGEN"/>
    <property type="match status" value="1"/>
</dbReference>
<evidence type="ECO:0000256" key="12">
    <source>
        <dbReference type="ARBA" id="ARBA00023266"/>
    </source>
</evidence>
<gene>
    <name evidence="21" type="ORF">QYM36_014038</name>
</gene>
<evidence type="ECO:0000256" key="9">
    <source>
        <dbReference type="ARBA" id="ARBA00022884"/>
    </source>
</evidence>
<evidence type="ECO:0000256" key="2">
    <source>
        <dbReference type="ARBA" id="ARBA00002552"/>
    </source>
</evidence>
<dbReference type="NCBIfam" id="TIGR03531">
    <property type="entry name" value="selenium_SpcS"/>
    <property type="match status" value="1"/>
</dbReference>
<comment type="subcellular location">
    <subcellularLocation>
        <location evidence="18">Cytoplasm</location>
    </subcellularLocation>
</comment>
<dbReference type="InterPro" id="IPR015421">
    <property type="entry name" value="PyrdxlP-dep_Trfase_major"/>
</dbReference>
<feature type="binding site" evidence="19">
    <location>
        <position position="72"/>
    </location>
    <ligand>
        <name>pyridoxal 5'-phosphate</name>
        <dbReference type="ChEBI" id="CHEBI:597326"/>
    </ligand>
</feature>
<comment type="caution">
    <text evidence="21">The sequence shown here is derived from an EMBL/GenBank/DDBJ whole genome shotgun (WGS) entry which is preliminary data.</text>
</comment>
<evidence type="ECO:0000256" key="15">
    <source>
        <dbReference type="ARBA" id="ARBA00032048"/>
    </source>
</evidence>
<dbReference type="EMBL" id="JAVRJZ010000018">
    <property type="protein sequence ID" value="KAK2708297.1"/>
    <property type="molecule type" value="Genomic_DNA"/>
</dbReference>
<reference evidence="21" key="1">
    <citation type="submission" date="2023-07" db="EMBL/GenBank/DDBJ databases">
        <title>Chromosome-level genome assembly of Artemia franciscana.</title>
        <authorList>
            <person name="Jo E."/>
        </authorList>
    </citation>
    <scope>NUCLEOTIDE SEQUENCE</scope>
    <source>
        <tissue evidence="21">Whole body</tissue>
    </source>
</reference>
<dbReference type="SUPFAM" id="SSF53383">
    <property type="entry name" value="PLP-dependent transferases"/>
    <property type="match status" value="1"/>
</dbReference>
<keyword evidence="7 18" id="KW-0820">tRNA-binding</keyword>
<keyword evidence="11 18" id="KW-0648">Protein biosynthesis</keyword>
<feature type="binding site" evidence="19">
    <location>
        <position position="460"/>
    </location>
    <ligand>
        <name>tRNA</name>
        <dbReference type="ChEBI" id="CHEBI:17843"/>
    </ligand>
</feature>
<keyword evidence="8 18" id="KW-0808">Transferase</keyword>
<feature type="binding site" evidence="19">
    <location>
        <position position="95"/>
    </location>
    <ligand>
        <name>substrate</name>
    </ligand>
</feature>
<comment type="subunit">
    <text evidence="13">Homotetramer formed by a catalytic dimer and a non-catalytic dimer serving as a binding platform that orients tRNASec for catalysis. Each tetramer binds the CCA ends of two tRNAs which point to the active sites of the catalytic dimer.</text>
</comment>
<dbReference type="InterPro" id="IPR015424">
    <property type="entry name" value="PyrdxlP-dep_Trfase"/>
</dbReference>
<keyword evidence="22" id="KW-1185">Reference proteome</keyword>
<comment type="cofactor">
    <cofactor evidence="1 18 20">
        <name>pyridoxal 5'-phosphate</name>
        <dbReference type="ChEBI" id="CHEBI:597326"/>
    </cofactor>
</comment>
<evidence type="ECO:0000256" key="1">
    <source>
        <dbReference type="ARBA" id="ARBA00001933"/>
    </source>
</evidence>
<evidence type="ECO:0000256" key="5">
    <source>
        <dbReference type="ARBA" id="ARBA00012464"/>
    </source>
</evidence>
<comment type="similarity">
    <text evidence="4 18">Belongs to the SepSecS family.</text>
</comment>
<evidence type="ECO:0000313" key="21">
    <source>
        <dbReference type="EMBL" id="KAK2708297.1"/>
    </source>
</evidence>
<dbReference type="InterPro" id="IPR008829">
    <property type="entry name" value="SepSecS/SepCysS"/>
</dbReference>
<dbReference type="InterPro" id="IPR019872">
    <property type="entry name" value="Sec-tRNA_Se_transferase"/>
</dbReference>
<sequence length="466" mass="51252">MDYQAATRLLPASYLRIAEEAKKSVSNKIQELLEKRKWPEEGWSDSMLEAFLHEIALMDSNNFLGSVGVGEREGRVFSKIVHTRHWGLSHGIGRSGDLVEPQPKAVGSSLVNKLTNALSLDAIKICGITSVQNCFVAPIATGMALSLVLSTLRHKRPSSKCVIWTRIDQKSCIKAVQLSGFALEVVDTTKNGDELNTDVFAIEQLLTKIPLEEIVCVITTTSCFAPRAFDDIVSVSELCAKYDIPHLVNNAYGLQSSKCCHLIQTAATKGRVDAFVQSTDKNFMVPVGGSIIAGFDKTFIDDISKFYPGRASASPSLDLLITLLSMGKIKFKKLLKDRKENFEKLKSGLKLVAEKHGERVLETKGNNISLAFSLSYIKGLRDNEITELGAWLFQKRISGCRVIDVGSVKDVAGVTYQGWGSHNSSYPTPYLTVAAGIGMGKEEIDVFLNKLDTTLSEWKKKGQVRK</sequence>
<comment type="pathway">
    <text evidence="3 18">Aminoacyl-tRNA biosynthesis; selenocysteinyl-tRNA(Sec) biosynthesis; selenocysteinyl-tRNA(Sec) from L-seryl-tRNA(Sec) (archaeal/eukaryal route): step 2/2.</text>
</comment>
<dbReference type="PANTHER" id="PTHR12944:SF2">
    <property type="entry name" value="O-PHOSPHOSERYL-TRNA(SEC) SELENIUM TRANSFERASE"/>
    <property type="match status" value="1"/>
</dbReference>
<dbReference type="Proteomes" id="UP001187531">
    <property type="component" value="Unassembled WGS sequence"/>
</dbReference>
<name>A0AA88KXQ7_ARTSF</name>
<feature type="binding site" evidence="19">
    <location>
        <position position="395"/>
    </location>
    <ligand>
        <name>tRNA</name>
        <dbReference type="ChEBI" id="CHEBI:17843"/>
    </ligand>
</feature>
<dbReference type="Gene3D" id="3.40.640.10">
    <property type="entry name" value="Type I PLP-dependent aspartate aminotransferase-like (Major domain)"/>
    <property type="match status" value="1"/>
</dbReference>
<evidence type="ECO:0000256" key="7">
    <source>
        <dbReference type="ARBA" id="ARBA00022555"/>
    </source>
</evidence>
<evidence type="ECO:0000256" key="11">
    <source>
        <dbReference type="ARBA" id="ARBA00022917"/>
    </source>
</evidence>
<feature type="binding site" evidence="19">
    <location>
        <position position="94"/>
    </location>
    <ligand>
        <name>substrate</name>
    </ligand>
</feature>
<comment type="catalytic activity">
    <reaction evidence="17 18">
        <text>O-phospho-L-seryl-tRNA(Sec) + selenophosphate + H2O = L-selenocysteinyl-tRNA(Sec) + 2 phosphate</text>
        <dbReference type="Rhea" id="RHEA:25041"/>
        <dbReference type="Rhea" id="RHEA-COMP:9743"/>
        <dbReference type="Rhea" id="RHEA-COMP:9947"/>
        <dbReference type="ChEBI" id="CHEBI:15377"/>
        <dbReference type="ChEBI" id="CHEBI:16144"/>
        <dbReference type="ChEBI" id="CHEBI:43474"/>
        <dbReference type="ChEBI" id="CHEBI:78551"/>
        <dbReference type="ChEBI" id="CHEBI:78573"/>
        <dbReference type="EC" id="2.9.1.2"/>
    </reaction>
</comment>
<evidence type="ECO:0000256" key="10">
    <source>
        <dbReference type="ARBA" id="ARBA00022898"/>
    </source>
</evidence>
<evidence type="ECO:0000256" key="16">
    <source>
        <dbReference type="ARBA" id="ARBA00032693"/>
    </source>
</evidence>
<proteinExistence type="inferred from homology"/>
<evidence type="ECO:0000256" key="4">
    <source>
        <dbReference type="ARBA" id="ARBA00007037"/>
    </source>
</evidence>
<evidence type="ECO:0000313" key="22">
    <source>
        <dbReference type="Proteomes" id="UP001187531"/>
    </source>
</evidence>